<organism evidence="1 2">
    <name type="scientific">Jimgerdemannia flammicorona</name>
    <dbReference type="NCBI Taxonomy" id="994334"/>
    <lineage>
        <taxon>Eukaryota</taxon>
        <taxon>Fungi</taxon>
        <taxon>Fungi incertae sedis</taxon>
        <taxon>Mucoromycota</taxon>
        <taxon>Mucoromycotina</taxon>
        <taxon>Endogonomycetes</taxon>
        <taxon>Endogonales</taxon>
        <taxon>Endogonaceae</taxon>
        <taxon>Jimgerdemannia</taxon>
    </lineage>
</organism>
<dbReference type="OrthoDB" id="2377236at2759"/>
<evidence type="ECO:0000313" key="1">
    <source>
        <dbReference type="EMBL" id="RUP43370.1"/>
    </source>
</evidence>
<feature type="non-terminal residue" evidence="1">
    <location>
        <position position="87"/>
    </location>
</feature>
<dbReference type="AlphaFoldDB" id="A0A433CXQ4"/>
<gene>
    <name evidence="1" type="ORF">BC936DRAFT_137280</name>
</gene>
<keyword evidence="2" id="KW-1185">Reference proteome</keyword>
<name>A0A433CXQ4_9FUNG</name>
<dbReference type="EMBL" id="RBNI01011156">
    <property type="protein sequence ID" value="RUP43370.1"/>
    <property type="molecule type" value="Genomic_DNA"/>
</dbReference>
<dbReference type="Proteomes" id="UP000268093">
    <property type="component" value="Unassembled WGS sequence"/>
</dbReference>
<protein>
    <submittedName>
        <fullName evidence="1">Uncharacterized protein</fullName>
    </submittedName>
</protein>
<reference evidence="1 2" key="1">
    <citation type="journal article" date="2018" name="New Phytol.">
        <title>Phylogenomics of Endogonaceae and evolution of mycorrhizas within Mucoromycota.</title>
        <authorList>
            <person name="Chang Y."/>
            <person name="Desiro A."/>
            <person name="Na H."/>
            <person name="Sandor L."/>
            <person name="Lipzen A."/>
            <person name="Clum A."/>
            <person name="Barry K."/>
            <person name="Grigoriev I.V."/>
            <person name="Martin F.M."/>
            <person name="Stajich J.E."/>
            <person name="Smith M.E."/>
            <person name="Bonito G."/>
            <person name="Spatafora J.W."/>
        </authorList>
    </citation>
    <scope>NUCLEOTIDE SEQUENCE [LARGE SCALE GENOMIC DNA]</scope>
    <source>
        <strain evidence="1 2">GMNB39</strain>
    </source>
</reference>
<comment type="caution">
    <text evidence="1">The sequence shown here is derived from an EMBL/GenBank/DDBJ whole genome shotgun (WGS) entry which is preliminary data.</text>
</comment>
<accession>A0A433CXQ4</accession>
<sequence length="87" mass="9944">MKIKDPNNPKTKAEAEELKSRRYIHVLVELPRRTGKKRPDLVRFDDNGDLVIIVDDRNVKEVYGSAVKSLVEEEVARKIVANAAKKM</sequence>
<proteinExistence type="predicted"/>
<evidence type="ECO:0000313" key="2">
    <source>
        <dbReference type="Proteomes" id="UP000268093"/>
    </source>
</evidence>